<keyword evidence="5 9" id="KW-0547">Nucleotide-binding</keyword>
<dbReference type="InterPro" id="IPR005286">
    <property type="entry name" value="Cell_div_FtsE"/>
</dbReference>
<evidence type="ECO:0000256" key="9">
    <source>
        <dbReference type="RuleBase" id="RU365094"/>
    </source>
</evidence>
<feature type="domain" description="ABC transporter" evidence="10">
    <location>
        <begin position="2"/>
        <end position="226"/>
    </location>
</feature>
<dbReference type="EMBL" id="CP046996">
    <property type="protein sequence ID" value="QHA01709.1"/>
    <property type="molecule type" value="Genomic_DNA"/>
</dbReference>
<reference evidence="11 12" key="1">
    <citation type="submission" date="2019-12" db="EMBL/GenBank/DDBJ databases">
        <title>Sequence classification of anaerobic respiratory reductive dehalogenases: First we see many, then we see few.</title>
        <authorList>
            <person name="Molenda O."/>
            <person name="Puentes Jacome L.A."/>
            <person name="Cao X."/>
            <person name="Nesbo C.L."/>
            <person name="Tang S."/>
            <person name="Morson N."/>
            <person name="Patron J."/>
            <person name="Lomheim L."/>
            <person name="Wishart D.S."/>
            <person name="Edwards E.A."/>
        </authorList>
    </citation>
    <scope>NUCLEOTIDE SEQUENCE [LARGE SCALE GENOMIC DNA]</scope>
    <source>
        <strain evidence="11 12">12DCA</strain>
    </source>
</reference>
<evidence type="ECO:0000256" key="8">
    <source>
        <dbReference type="ARBA" id="ARBA00023306"/>
    </source>
</evidence>
<dbReference type="FunFam" id="3.40.50.300:FF:000056">
    <property type="entry name" value="Cell division ATP-binding protein FtsE"/>
    <property type="match status" value="1"/>
</dbReference>
<evidence type="ECO:0000256" key="5">
    <source>
        <dbReference type="ARBA" id="ARBA00022741"/>
    </source>
</evidence>
<dbReference type="InterPro" id="IPR003439">
    <property type="entry name" value="ABC_transporter-like_ATP-bd"/>
</dbReference>
<evidence type="ECO:0000256" key="6">
    <source>
        <dbReference type="ARBA" id="ARBA00022840"/>
    </source>
</evidence>
<gene>
    <name evidence="9 11" type="primary">ftsE</name>
    <name evidence="11" type="ORF">GQ588_14205</name>
</gene>
<dbReference type="PANTHER" id="PTHR24220:SF470">
    <property type="entry name" value="CELL DIVISION ATP-BINDING PROTEIN FTSE"/>
    <property type="match status" value="1"/>
</dbReference>
<dbReference type="GO" id="GO:0005524">
    <property type="term" value="F:ATP binding"/>
    <property type="evidence" value="ECO:0007669"/>
    <property type="project" value="UniProtKB-UniRule"/>
</dbReference>
<dbReference type="InterPro" id="IPR017871">
    <property type="entry name" value="ABC_transporter-like_CS"/>
</dbReference>
<dbReference type="GO" id="GO:0022857">
    <property type="term" value="F:transmembrane transporter activity"/>
    <property type="evidence" value="ECO:0007669"/>
    <property type="project" value="TreeGrafter"/>
</dbReference>
<comment type="subcellular location">
    <subcellularLocation>
        <location evidence="9">Cell membrane</location>
        <topology evidence="9">Peripheral membrane protein</topology>
        <orientation evidence="9">Cytoplasmic side</orientation>
    </subcellularLocation>
</comment>
<dbReference type="InterPro" id="IPR015854">
    <property type="entry name" value="ABC_transpr_LolD-like"/>
</dbReference>
<protein>
    <recommendedName>
        <fullName evidence="2 9">Cell division ATP-binding protein FtsE</fullName>
    </recommendedName>
</protein>
<keyword evidence="8 9" id="KW-0131">Cell cycle</keyword>
<evidence type="ECO:0000256" key="4">
    <source>
        <dbReference type="ARBA" id="ARBA00022618"/>
    </source>
</evidence>
<dbReference type="PROSITE" id="PS50893">
    <property type="entry name" value="ABC_TRANSPORTER_2"/>
    <property type="match status" value="1"/>
</dbReference>
<dbReference type="InterPro" id="IPR003593">
    <property type="entry name" value="AAA+_ATPase"/>
</dbReference>
<comment type="function">
    <text evidence="9">Part of the ABC transporter FtsEX involved in cellular division.</text>
</comment>
<name>A0A857DMW8_9FIRM</name>
<dbReference type="PANTHER" id="PTHR24220">
    <property type="entry name" value="IMPORT ATP-BINDING PROTEIN"/>
    <property type="match status" value="1"/>
</dbReference>
<dbReference type="Gene3D" id="3.40.50.300">
    <property type="entry name" value="P-loop containing nucleotide triphosphate hydrolases"/>
    <property type="match status" value="1"/>
</dbReference>
<evidence type="ECO:0000313" key="11">
    <source>
        <dbReference type="EMBL" id="QHA01709.1"/>
    </source>
</evidence>
<evidence type="ECO:0000259" key="10">
    <source>
        <dbReference type="PROSITE" id="PS50893"/>
    </source>
</evidence>
<evidence type="ECO:0000313" key="12">
    <source>
        <dbReference type="Proteomes" id="UP000430508"/>
    </source>
</evidence>
<sequence>MIKLKNVSKIYPNGARALFGVNLDVAKGDFVFLVGASGAGKSTLIKLLYREEIATRGQVLIDNVNLVRMSSSHVPLVRRKIGVIFQDFKLLPAKTVFENVAFAQQVIGKSMKETRENTNTILDLVGLAKKKNAFPSELSGGEQQRACIARALVNKPALLVADEPTGNLDVDTSWSIMELLNHVNKLGTTVVMATHARYIIEQMNKRVIRIEEGKIVDDSIEGAYRIVT</sequence>
<dbReference type="GO" id="GO:0051301">
    <property type="term" value="P:cell division"/>
    <property type="evidence" value="ECO:0007669"/>
    <property type="project" value="UniProtKB-UniRule"/>
</dbReference>
<dbReference type="SUPFAM" id="SSF52540">
    <property type="entry name" value="P-loop containing nucleoside triphosphate hydrolases"/>
    <property type="match status" value="1"/>
</dbReference>
<keyword evidence="7 9" id="KW-0472">Membrane</keyword>
<dbReference type="InterPro" id="IPR027417">
    <property type="entry name" value="P-loop_NTPase"/>
</dbReference>
<comment type="similarity">
    <text evidence="1 9">Belongs to the ABC transporter superfamily.</text>
</comment>
<dbReference type="AlphaFoldDB" id="A0A857DMW8"/>
<dbReference type="Proteomes" id="UP000430508">
    <property type="component" value="Chromosome"/>
</dbReference>
<dbReference type="PROSITE" id="PS00211">
    <property type="entry name" value="ABC_TRANSPORTER_1"/>
    <property type="match status" value="1"/>
</dbReference>
<evidence type="ECO:0000256" key="3">
    <source>
        <dbReference type="ARBA" id="ARBA00022475"/>
    </source>
</evidence>
<organism evidence="11 12">
    <name type="scientific">Dehalobacter restrictus</name>
    <dbReference type="NCBI Taxonomy" id="55583"/>
    <lineage>
        <taxon>Bacteria</taxon>
        <taxon>Bacillati</taxon>
        <taxon>Bacillota</taxon>
        <taxon>Clostridia</taxon>
        <taxon>Eubacteriales</taxon>
        <taxon>Desulfitobacteriaceae</taxon>
        <taxon>Dehalobacter</taxon>
    </lineage>
</organism>
<evidence type="ECO:0000256" key="2">
    <source>
        <dbReference type="ARBA" id="ARBA00020019"/>
    </source>
</evidence>
<dbReference type="Pfam" id="PF00005">
    <property type="entry name" value="ABC_tran"/>
    <property type="match status" value="1"/>
</dbReference>
<dbReference type="SMART" id="SM00382">
    <property type="entry name" value="AAA"/>
    <property type="match status" value="1"/>
</dbReference>
<keyword evidence="4 9" id="KW-0132">Cell division</keyword>
<dbReference type="GO" id="GO:0005886">
    <property type="term" value="C:plasma membrane"/>
    <property type="evidence" value="ECO:0007669"/>
    <property type="project" value="UniProtKB-SubCell"/>
</dbReference>
<accession>A0A857DMW8</accession>
<dbReference type="RefSeq" id="WP_019224968.1">
    <property type="nucleotide sequence ID" value="NZ_CP046996.1"/>
</dbReference>
<evidence type="ECO:0000256" key="7">
    <source>
        <dbReference type="ARBA" id="ARBA00023136"/>
    </source>
</evidence>
<comment type="subunit">
    <text evidence="9">Homodimer. Forms a membrane-associated complex with FtsX.</text>
</comment>
<dbReference type="GO" id="GO:0016887">
    <property type="term" value="F:ATP hydrolysis activity"/>
    <property type="evidence" value="ECO:0007669"/>
    <property type="project" value="InterPro"/>
</dbReference>
<keyword evidence="6 9" id="KW-0067">ATP-binding</keyword>
<proteinExistence type="inferred from homology"/>
<evidence type="ECO:0000256" key="1">
    <source>
        <dbReference type="ARBA" id="ARBA00005417"/>
    </source>
</evidence>
<dbReference type="NCBIfam" id="TIGR02673">
    <property type="entry name" value="FtsE"/>
    <property type="match status" value="1"/>
</dbReference>
<keyword evidence="3 9" id="KW-1003">Cell membrane</keyword>